<organism evidence="5 6">
    <name type="scientific">Mycobacterium dioxanotrophicus</name>
    <dbReference type="NCBI Taxonomy" id="482462"/>
    <lineage>
        <taxon>Bacteria</taxon>
        <taxon>Bacillati</taxon>
        <taxon>Actinomycetota</taxon>
        <taxon>Actinomycetes</taxon>
        <taxon>Mycobacteriales</taxon>
        <taxon>Mycobacteriaceae</taxon>
        <taxon>Mycobacterium</taxon>
    </lineage>
</organism>
<accession>A0A1Y0CD82</accession>
<sequence>MTYPPPDDPFGGMPFGQLPSVPPPPYSGPPVIPAAPQPPSASGEVNTFATLSVVFAFVFAPIGAVLGHLGLSQVKRTGQRGHDRALIGVALSYTFIAAAVVGLVVWIAVKPPASESKTVAAQTTTTTTSAQTTTSPLPPPPPPPPPVTPAGMAGLLPSLDEMRQLMNTPDLTDAGNGDEVGVVSPSVQTFDPPECVVSMNSFTPEPYKDSGYRSVLSVNASGPHGNTQAGIGVAVFDDAAAAQKTLSHYIGLLQQCAGKTLTWTIVQDAKWSKFILGAPENSGAVTGVHNTNIGSTTGIYRAIGAKSNVLVDVQMVGADLTDQNIRAVNNVLDKIPG</sequence>
<dbReference type="OrthoDB" id="4374883at2"/>
<dbReference type="InterPro" id="IPR025241">
    <property type="entry name" value="DUF4190"/>
</dbReference>
<dbReference type="Pfam" id="PF13828">
    <property type="entry name" value="DUF4190"/>
    <property type="match status" value="1"/>
</dbReference>
<keyword evidence="6" id="KW-1185">Reference proteome</keyword>
<dbReference type="EMBL" id="CP020809">
    <property type="protein sequence ID" value="ART73220.1"/>
    <property type="molecule type" value="Genomic_DNA"/>
</dbReference>
<dbReference type="KEGG" id="mdx:BTO20_35935"/>
<reference evidence="5 6" key="1">
    <citation type="submission" date="2017-04" db="EMBL/GenBank/DDBJ databases">
        <title>Whole Genome Sequence of 1,4-Dioxane Degrading Bacterium Mycobacterium dioxanotrophicus PH-06.</title>
        <authorList>
            <person name="He Y."/>
        </authorList>
    </citation>
    <scope>NUCLEOTIDE SEQUENCE [LARGE SCALE GENOMIC DNA]</scope>
    <source>
        <strain evidence="5 6">PH-06</strain>
    </source>
</reference>
<dbReference type="RefSeq" id="WP_087081224.1">
    <property type="nucleotide sequence ID" value="NZ_CP020809.1"/>
</dbReference>
<dbReference type="Pfam" id="PF14032">
    <property type="entry name" value="PknH_C"/>
    <property type="match status" value="1"/>
</dbReference>
<gene>
    <name evidence="5" type="ORF">BTO20_35935</name>
</gene>
<evidence type="ECO:0000256" key="1">
    <source>
        <dbReference type="SAM" id="MobiDB-lite"/>
    </source>
</evidence>
<dbReference type="Gene3D" id="3.40.1000.70">
    <property type="entry name" value="PknH-like extracellular domain"/>
    <property type="match status" value="1"/>
</dbReference>
<evidence type="ECO:0000259" key="3">
    <source>
        <dbReference type="Pfam" id="PF13828"/>
    </source>
</evidence>
<feature type="region of interest" description="Disordered" evidence="1">
    <location>
        <begin position="116"/>
        <end position="154"/>
    </location>
</feature>
<proteinExistence type="predicted"/>
<protein>
    <recommendedName>
        <fullName evidence="7">Nuclease PIN</fullName>
    </recommendedName>
</protein>
<feature type="transmembrane region" description="Helical" evidence="2">
    <location>
        <begin position="48"/>
        <end position="74"/>
    </location>
</feature>
<keyword evidence="2" id="KW-0472">Membrane</keyword>
<evidence type="ECO:0000313" key="5">
    <source>
        <dbReference type="EMBL" id="ART73220.1"/>
    </source>
</evidence>
<dbReference type="InterPro" id="IPR038232">
    <property type="entry name" value="PknH-like_Extracell_sf"/>
</dbReference>
<feature type="transmembrane region" description="Helical" evidence="2">
    <location>
        <begin position="86"/>
        <end position="109"/>
    </location>
</feature>
<evidence type="ECO:0000256" key="2">
    <source>
        <dbReference type="SAM" id="Phobius"/>
    </source>
</evidence>
<dbReference type="InterPro" id="IPR026954">
    <property type="entry name" value="PknH-like_Extracell"/>
</dbReference>
<feature type="compositionally biased region" description="Pro residues" evidence="1">
    <location>
        <begin position="136"/>
        <end position="148"/>
    </location>
</feature>
<feature type="region of interest" description="Disordered" evidence="1">
    <location>
        <begin position="1"/>
        <end position="39"/>
    </location>
</feature>
<feature type="domain" description="PknH-like extracellular" evidence="4">
    <location>
        <begin position="147"/>
        <end position="334"/>
    </location>
</feature>
<dbReference type="Proteomes" id="UP000195331">
    <property type="component" value="Chromosome"/>
</dbReference>
<evidence type="ECO:0000259" key="4">
    <source>
        <dbReference type="Pfam" id="PF14032"/>
    </source>
</evidence>
<name>A0A1Y0CD82_9MYCO</name>
<evidence type="ECO:0000313" key="6">
    <source>
        <dbReference type="Proteomes" id="UP000195331"/>
    </source>
</evidence>
<feature type="domain" description="DUF4190" evidence="3">
    <location>
        <begin position="51"/>
        <end position="101"/>
    </location>
</feature>
<dbReference type="AlphaFoldDB" id="A0A1Y0CD82"/>
<evidence type="ECO:0008006" key="7">
    <source>
        <dbReference type="Google" id="ProtNLM"/>
    </source>
</evidence>
<keyword evidence="2" id="KW-0812">Transmembrane</keyword>
<feature type="compositionally biased region" description="Pro residues" evidence="1">
    <location>
        <begin position="20"/>
        <end position="39"/>
    </location>
</feature>
<feature type="compositionally biased region" description="Low complexity" evidence="1">
    <location>
        <begin position="118"/>
        <end position="135"/>
    </location>
</feature>
<keyword evidence="2" id="KW-1133">Transmembrane helix</keyword>